<evidence type="ECO:0000313" key="3">
    <source>
        <dbReference type="Proteomes" id="UP000001558"/>
    </source>
</evidence>
<name>A3QG65_SHELP</name>
<feature type="transmembrane region" description="Helical" evidence="1">
    <location>
        <begin position="203"/>
        <end position="223"/>
    </location>
</feature>
<keyword evidence="1" id="KW-0812">Transmembrane</keyword>
<dbReference type="Proteomes" id="UP000001558">
    <property type="component" value="Chromosome"/>
</dbReference>
<dbReference type="OrthoDB" id="7041927at2"/>
<keyword evidence="1" id="KW-0472">Membrane</keyword>
<dbReference type="AlphaFoldDB" id="A3QG65"/>
<organism evidence="2 3">
    <name type="scientific">Shewanella loihica (strain ATCC BAA-1088 / PV-4)</name>
    <dbReference type="NCBI Taxonomy" id="323850"/>
    <lineage>
        <taxon>Bacteria</taxon>
        <taxon>Pseudomonadati</taxon>
        <taxon>Pseudomonadota</taxon>
        <taxon>Gammaproteobacteria</taxon>
        <taxon>Alteromonadales</taxon>
        <taxon>Shewanellaceae</taxon>
        <taxon>Shewanella</taxon>
    </lineage>
</organism>
<dbReference type="EMBL" id="CP000606">
    <property type="protein sequence ID" value="ABO24463.1"/>
    <property type="molecule type" value="Genomic_DNA"/>
</dbReference>
<proteinExistence type="predicted"/>
<evidence type="ECO:0000313" key="2">
    <source>
        <dbReference type="EMBL" id="ABO24463.1"/>
    </source>
</evidence>
<accession>A3QG65</accession>
<dbReference type="HOGENOM" id="CLU_1165193_0_0_6"/>
<evidence type="ECO:0000256" key="1">
    <source>
        <dbReference type="SAM" id="Phobius"/>
    </source>
</evidence>
<feature type="transmembrane region" description="Helical" evidence="1">
    <location>
        <begin position="77"/>
        <end position="95"/>
    </location>
</feature>
<keyword evidence="1" id="KW-1133">Transmembrane helix</keyword>
<keyword evidence="3" id="KW-1185">Reference proteome</keyword>
<sequence length="238" mass="27528">MSVDYSKCTLDELLDVNDNIDKAQYPDRYQQLTDEIKRRRAAGEVATSRQRPPDWLYDDEDDVFIEFASDGPKGSRYLFIFLFFMINLVFFAYVLPKYHVADLADVHEYSTTIDAIQCRSSEVIDEETGGTFYDLEITSFQDNFYAVNIGASKCHRLAQSLKVGEKIAIWHEAGLILQLKAANKTLLPYKYMKPKVRQFQTSYLIYFWFGLLIFWSGLFKSLINALAPGTFKVREDVP</sequence>
<dbReference type="RefSeq" id="WP_011866394.1">
    <property type="nucleotide sequence ID" value="NC_009092.1"/>
</dbReference>
<dbReference type="KEGG" id="slo:Shew_2597"/>
<protein>
    <submittedName>
        <fullName evidence="2">Uncharacterized protein</fullName>
    </submittedName>
</protein>
<gene>
    <name evidence="2" type="ordered locus">Shew_2597</name>
</gene>
<reference evidence="2 3" key="1">
    <citation type="submission" date="2007-03" db="EMBL/GenBank/DDBJ databases">
        <title>Complete sequence of Shewanella loihica PV-4.</title>
        <authorList>
            <consortium name="US DOE Joint Genome Institute"/>
            <person name="Copeland A."/>
            <person name="Lucas S."/>
            <person name="Lapidus A."/>
            <person name="Barry K."/>
            <person name="Detter J.C."/>
            <person name="Glavina del Rio T."/>
            <person name="Hammon N."/>
            <person name="Israni S."/>
            <person name="Dalin E."/>
            <person name="Tice H."/>
            <person name="Pitluck S."/>
            <person name="Chain P."/>
            <person name="Malfatti S."/>
            <person name="Shin M."/>
            <person name="Vergez L."/>
            <person name="Schmutz J."/>
            <person name="Larimer F."/>
            <person name="Land M."/>
            <person name="Hauser L."/>
            <person name="Kyrpides N."/>
            <person name="Mikhailova N."/>
            <person name="Romine M.F."/>
            <person name="Serres G."/>
            <person name="Fredrickson J."/>
            <person name="Tiedje J."/>
            <person name="Richardson P."/>
        </authorList>
    </citation>
    <scope>NUCLEOTIDE SEQUENCE [LARGE SCALE GENOMIC DNA]</scope>
    <source>
        <strain evidence="3">ATCC BAA-1088 / PV-4</strain>
    </source>
</reference>